<feature type="region of interest" description="Disordered" evidence="1">
    <location>
        <begin position="220"/>
        <end position="245"/>
    </location>
</feature>
<sequence length="245" mass="24718">MTAPTPPPSHHGPSRDYDPWTSPPPGAAASGEPGDTGGSGPDGEAAGLRRPGAEPGGVEVRREVRDAALVAVAVAVTGVALGLLWLWLAPRIPLISDGTAVYLRESEGEETVGADGTFVLLALGAGALTGAAVFLARRRGGIGTVIGLTLGAVLGSVLAWRLGVQLGPEQDVVARAGEVGRGEVFDAPLELKAKGALLAWPFAALVVHLGLTALFGPRDPDPEPFTHPGWGPRPSSPGDGAPGKG</sequence>
<organism evidence="3 4">
    <name type="scientific">Streptomyces carminius</name>
    <dbReference type="NCBI Taxonomy" id="2665496"/>
    <lineage>
        <taxon>Bacteria</taxon>
        <taxon>Bacillati</taxon>
        <taxon>Actinomycetota</taxon>
        <taxon>Actinomycetes</taxon>
        <taxon>Kitasatosporales</taxon>
        <taxon>Streptomycetaceae</taxon>
        <taxon>Streptomyces</taxon>
    </lineage>
</organism>
<evidence type="ECO:0000256" key="1">
    <source>
        <dbReference type="SAM" id="MobiDB-lite"/>
    </source>
</evidence>
<evidence type="ECO:0000256" key="2">
    <source>
        <dbReference type="SAM" id="Phobius"/>
    </source>
</evidence>
<feature type="region of interest" description="Disordered" evidence="1">
    <location>
        <begin position="1"/>
        <end position="58"/>
    </location>
</feature>
<dbReference type="EMBL" id="PGGW01000019">
    <property type="protein sequence ID" value="PJE98507.1"/>
    <property type="molecule type" value="Genomic_DNA"/>
</dbReference>
<evidence type="ECO:0000313" key="3">
    <source>
        <dbReference type="EMBL" id="PJE98507.1"/>
    </source>
</evidence>
<comment type="caution">
    <text evidence="3">The sequence shown here is derived from an EMBL/GenBank/DDBJ whole genome shotgun (WGS) entry which is preliminary data.</text>
</comment>
<dbReference type="AlphaFoldDB" id="A0A2M8M2T1"/>
<feature type="transmembrane region" description="Helical" evidence="2">
    <location>
        <begin position="116"/>
        <end position="135"/>
    </location>
</feature>
<keyword evidence="2" id="KW-1133">Transmembrane helix</keyword>
<feature type="transmembrane region" description="Helical" evidence="2">
    <location>
        <begin position="67"/>
        <end position="88"/>
    </location>
</feature>
<accession>A0A2M8M2T1</accession>
<dbReference type="RefSeq" id="WP_100201345.1">
    <property type="nucleotide sequence ID" value="NZ_PGGW01000019.1"/>
</dbReference>
<keyword evidence="2" id="KW-0472">Membrane</keyword>
<feature type="transmembrane region" description="Helical" evidence="2">
    <location>
        <begin position="142"/>
        <end position="162"/>
    </location>
</feature>
<reference evidence="3 4" key="1">
    <citation type="submission" date="2017-11" db="EMBL/GenBank/DDBJ databases">
        <title>Streptomyces carmine sp. nov., a novel actinomycete isolated from Sophora alopecuroides in Xinjiang, China.</title>
        <authorList>
            <person name="Wang Y."/>
            <person name="Luo X."/>
            <person name="Wan C."/>
            <person name="Zhang L."/>
        </authorList>
    </citation>
    <scope>NUCLEOTIDE SEQUENCE [LARGE SCALE GENOMIC DNA]</scope>
    <source>
        <strain evidence="3 4">TRM SA0054</strain>
    </source>
</reference>
<name>A0A2M8M2T1_9ACTN</name>
<feature type="transmembrane region" description="Helical" evidence="2">
    <location>
        <begin position="197"/>
        <end position="216"/>
    </location>
</feature>
<proteinExistence type="predicted"/>
<keyword evidence="2" id="KW-0812">Transmembrane</keyword>
<feature type="compositionally biased region" description="Pro residues" evidence="1">
    <location>
        <begin position="1"/>
        <end position="10"/>
    </location>
</feature>
<evidence type="ECO:0000313" key="4">
    <source>
        <dbReference type="Proteomes" id="UP000230407"/>
    </source>
</evidence>
<keyword evidence="4" id="KW-1185">Reference proteome</keyword>
<protein>
    <recommendedName>
        <fullName evidence="5">ABC transporter permease</fullName>
    </recommendedName>
</protein>
<gene>
    <name evidence="3" type="ORF">CUT44_07345</name>
</gene>
<dbReference type="Proteomes" id="UP000230407">
    <property type="component" value="Unassembled WGS sequence"/>
</dbReference>
<evidence type="ECO:0008006" key="5">
    <source>
        <dbReference type="Google" id="ProtNLM"/>
    </source>
</evidence>